<name>A0A975L9W2_9ACTN</name>
<sequence>MPNSSHLTEYAGLPVVEFTGWEALRTEFHIAMSWASNRRERHPDLPSSYEPLFAAIAAPGSVAWRLRAEEPGYHQRTAQTLSEYLDEFERLVPRDEVRALVVGHVEDEARVTGNLLDELVGRVFAYTGLRSLFFGDVTREENEISWIEHGDLGPLLTALPYLTAFTVRGGSTGLDLTITEPHGLRSLTVQSGGLRPEVVRTVCAAPLPEVEHLELWLGAEEYAGEHTTEADLAPLLSGTAFPKLRSLGLRNAENADDCVAALAEAPVTRGLSELDLSLGAMTDRGARILLDTPVFHGLRRLDLHHHYLSEEMADRLGAALTASGVEHDLSGRLEPEENPYADGGLSYYTAVSE</sequence>
<evidence type="ECO:0000313" key="1">
    <source>
        <dbReference type="EMBL" id="QVJ01934.1"/>
    </source>
</evidence>
<dbReference type="EMBL" id="CP074402">
    <property type="protein sequence ID" value="QVJ01934.1"/>
    <property type="molecule type" value="Genomic_DNA"/>
</dbReference>
<dbReference type="InterPro" id="IPR032675">
    <property type="entry name" value="LRR_dom_sf"/>
</dbReference>
<organism evidence="1 2">
    <name type="scientific">Nocardiopsis eucommiae</name>
    <dbReference type="NCBI Taxonomy" id="2831970"/>
    <lineage>
        <taxon>Bacteria</taxon>
        <taxon>Bacillati</taxon>
        <taxon>Actinomycetota</taxon>
        <taxon>Actinomycetes</taxon>
        <taxon>Streptosporangiales</taxon>
        <taxon>Nocardiopsidaceae</taxon>
        <taxon>Nocardiopsis</taxon>
    </lineage>
</organism>
<evidence type="ECO:0000313" key="2">
    <source>
        <dbReference type="Proteomes" id="UP000682416"/>
    </source>
</evidence>
<dbReference type="SUPFAM" id="SSF52047">
    <property type="entry name" value="RNI-like"/>
    <property type="match status" value="1"/>
</dbReference>
<gene>
    <name evidence="1" type="ORF">KGD82_03055</name>
</gene>
<dbReference type="Proteomes" id="UP000682416">
    <property type="component" value="Chromosome"/>
</dbReference>
<dbReference type="InterPro" id="IPR047722">
    <property type="entry name" value="STM4015-like"/>
</dbReference>
<protein>
    <submittedName>
        <fullName evidence="1">STM4015 family protein</fullName>
    </submittedName>
</protein>
<proteinExistence type="predicted"/>
<keyword evidence="2" id="KW-1185">Reference proteome</keyword>
<dbReference type="AlphaFoldDB" id="A0A975L9W2"/>
<accession>A0A975L9W2</accession>
<reference evidence="1" key="1">
    <citation type="submission" date="2021-05" db="EMBL/GenBank/DDBJ databases">
        <authorList>
            <person name="Kaiqin L."/>
            <person name="Jian G."/>
        </authorList>
    </citation>
    <scope>NUCLEOTIDE SEQUENCE</scope>
    <source>
        <strain evidence="1">HDS5</strain>
    </source>
</reference>
<dbReference type="KEGG" id="nec:KGD82_03055"/>
<dbReference type="NCBIfam" id="NF038076">
    <property type="entry name" value="fam_STM4015"/>
    <property type="match status" value="1"/>
</dbReference>
<dbReference type="Gene3D" id="3.80.10.10">
    <property type="entry name" value="Ribonuclease Inhibitor"/>
    <property type="match status" value="1"/>
</dbReference>